<keyword evidence="6" id="KW-0378">Hydrolase</keyword>
<evidence type="ECO:0000259" key="5">
    <source>
        <dbReference type="Pfam" id="PF01420"/>
    </source>
</evidence>
<keyword evidence="3" id="KW-0238">DNA-binding</keyword>
<dbReference type="InterPro" id="IPR052021">
    <property type="entry name" value="Type-I_RS_S_subunit"/>
</dbReference>
<dbReference type="Pfam" id="PF01420">
    <property type="entry name" value="Methylase_S"/>
    <property type="match status" value="2"/>
</dbReference>
<evidence type="ECO:0000256" key="1">
    <source>
        <dbReference type="ARBA" id="ARBA00010923"/>
    </source>
</evidence>
<dbReference type="GO" id="GO:0004519">
    <property type="term" value="F:endonuclease activity"/>
    <property type="evidence" value="ECO:0007669"/>
    <property type="project" value="UniProtKB-KW"/>
</dbReference>
<dbReference type="RefSeq" id="WP_238074014.1">
    <property type="nucleotide sequence ID" value="NZ_JAKNJB010000013.1"/>
</dbReference>
<dbReference type="EMBL" id="JAKNJB010000013">
    <property type="protein sequence ID" value="MCG4527243.1"/>
    <property type="molecule type" value="Genomic_DNA"/>
</dbReference>
<dbReference type="InterPro" id="IPR044946">
    <property type="entry name" value="Restrct_endonuc_typeI_TRD_sf"/>
</dbReference>
<evidence type="ECO:0000256" key="4">
    <source>
        <dbReference type="SAM" id="Coils"/>
    </source>
</evidence>
<evidence type="ECO:0000313" key="6">
    <source>
        <dbReference type="EMBL" id="MCG4527243.1"/>
    </source>
</evidence>
<keyword evidence="6" id="KW-0540">Nuclease</keyword>
<dbReference type="SUPFAM" id="SSF116734">
    <property type="entry name" value="DNA methylase specificity domain"/>
    <property type="match status" value="2"/>
</dbReference>
<feature type="coiled-coil region" evidence="4">
    <location>
        <begin position="350"/>
        <end position="377"/>
    </location>
</feature>
<keyword evidence="4" id="KW-0175">Coiled coil</keyword>
<accession>A0ABS9M903</accession>
<dbReference type="Proteomes" id="UP001200313">
    <property type="component" value="Unassembled WGS sequence"/>
</dbReference>
<dbReference type="CDD" id="cd17266">
    <property type="entry name" value="RMtype1_S_Sau1132ORF3780P-TRD2-CR2_like"/>
    <property type="match status" value="1"/>
</dbReference>
<dbReference type="GO" id="GO:0016787">
    <property type="term" value="F:hydrolase activity"/>
    <property type="evidence" value="ECO:0007669"/>
    <property type="project" value="UniProtKB-KW"/>
</dbReference>
<protein>
    <submittedName>
        <fullName evidence="6">Restriction endonuclease subunit S</fullName>
        <ecNumber evidence="6">3.1.21.-</ecNumber>
    </submittedName>
</protein>
<sequence>MVKKKSIFPLTKLSDVVSMKSGESITAERITSEGKFPCFGGNGLRGYTTTFTHDGSYTLVGRQGALCGNVTFVSGRFYASEHAIVVTPKKETDIKFMSYVLYDMNLNQYSESSAQPGLSVKKLLELEYPIPQNKEEQTAIAEALSDIDSLISSLQKLIEKKKAIKQGAMQELLTGKKRLSGFNEEWEELNFAESAKLKARIGWQGLTTSEYLQSGFAYLITGTDFHSGKIKWDTCHFVDEKRYKQDLNIQIKKHDILLTKDGTIGKVAYISDIQKPTTLNSGVFVIRPAKENSFDPNFVYHVLNSFIFDNFLAKLSAGSTINHLYQKDFVGFTFKAPSELVEQQAIAQVLSDIDSEIEKLEKKMAKYQQIKQGMMQELLIGRIRLVDADDKEQPKTQILQEKQSQPAHNQHFDDAVMIAGIVNAFYSEKYPLGRKKVQKLLYLVRRKEQADISAFHKKAAGPYADEVRYKGGEPIAQKNKYIQVKRNEKGSRFEKGVQMQQALTYLQDWGKQGDVDWLVSQFQYTSVNELELLATVDMAICDLRREGKEISVASIKDLIRSNKEWRDKLKKAYFKDADIQRAIKRCQQLFEG</sequence>
<name>A0ABS9M903_9FIRM</name>
<dbReference type="PANTHER" id="PTHR30408">
    <property type="entry name" value="TYPE-1 RESTRICTION ENZYME ECOKI SPECIFICITY PROTEIN"/>
    <property type="match status" value="1"/>
</dbReference>
<evidence type="ECO:0000256" key="3">
    <source>
        <dbReference type="ARBA" id="ARBA00023125"/>
    </source>
</evidence>
<keyword evidence="7" id="KW-1185">Reference proteome</keyword>
<keyword evidence="2" id="KW-0680">Restriction system</keyword>
<dbReference type="Gene3D" id="3.90.220.20">
    <property type="entry name" value="DNA methylase specificity domains"/>
    <property type="match status" value="2"/>
</dbReference>
<evidence type="ECO:0000256" key="2">
    <source>
        <dbReference type="ARBA" id="ARBA00022747"/>
    </source>
</evidence>
<dbReference type="InterPro" id="IPR000055">
    <property type="entry name" value="Restrct_endonuc_typeI_TRD"/>
</dbReference>
<feature type="domain" description="Type I restriction modification DNA specificity" evidence="5">
    <location>
        <begin position="12"/>
        <end position="159"/>
    </location>
</feature>
<dbReference type="EC" id="3.1.21.-" evidence="6"/>
<dbReference type="PANTHER" id="PTHR30408:SF12">
    <property type="entry name" value="TYPE I RESTRICTION ENZYME MJAVIII SPECIFICITY SUBUNIT"/>
    <property type="match status" value="1"/>
</dbReference>
<reference evidence="6 7" key="1">
    <citation type="submission" date="2022-01" db="EMBL/GenBank/DDBJ databases">
        <title>Collection of gut derived symbiotic bacterial strains cultured from healthy donors.</title>
        <authorList>
            <person name="Lin H."/>
            <person name="Kohout C."/>
            <person name="Waligurski E."/>
            <person name="Pamer E.G."/>
        </authorList>
    </citation>
    <scope>NUCLEOTIDE SEQUENCE [LARGE SCALE GENOMIC DNA]</scope>
    <source>
        <strain evidence="6 7">DFI.3.7</strain>
    </source>
</reference>
<comment type="similarity">
    <text evidence="1">Belongs to the type-I restriction system S methylase family.</text>
</comment>
<feature type="domain" description="Type I restriction modification DNA specificity" evidence="5">
    <location>
        <begin position="238"/>
        <end position="362"/>
    </location>
</feature>
<comment type="caution">
    <text evidence="6">The sequence shown here is derived from an EMBL/GenBank/DDBJ whole genome shotgun (WGS) entry which is preliminary data.</text>
</comment>
<organism evidence="6 7">
    <name type="scientific">Intestinimonas massiliensis</name>
    <name type="common">ex Afouda et al. 2020</name>
    <dbReference type="NCBI Taxonomy" id="1673721"/>
    <lineage>
        <taxon>Bacteria</taxon>
        <taxon>Bacillati</taxon>
        <taxon>Bacillota</taxon>
        <taxon>Clostridia</taxon>
        <taxon>Eubacteriales</taxon>
        <taxon>Intestinimonas</taxon>
    </lineage>
</organism>
<evidence type="ECO:0000313" key="7">
    <source>
        <dbReference type="Proteomes" id="UP001200313"/>
    </source>
</evidence>
<dbReference type="Gene3D" id="1.10.287.1120">
    <property type="entry name" value="Bipartite methylase S protein"/>
    <property type="match status" value="2"/>
</dbReference>
<proteinExistence type="inferred from homology"/>
<keyword evidence="6" id="KW-0255">Endonuclease</keyword>
<gene>
    <name evidence="6" type="ORF">L0P79_09145</name>
</gene>